<dbReference type="InterPro" id="IPR051297">
    <property type="entry name" value="PalB/RIM13"/>
</dbReference>
<sequence length="1173" mass="137463">MNALKNAWENLVLARKRQGIKLSKLFHFKMSNSDHQLGCQILLEDVPDFFTIKDLKEYFSQFGKVNEIVESPTINNNLQSYIINFSNKETGQKALNAGDEQYLLGYKIKLKLIETELKIIQITPLIQTLKTKANQKNAELVRIQIEFEENKRKQKEDQDKLKNHEQNEERLKREVQQVREQMKQIEDKLQKYEEEKLRISQIEKEKLQIEEDEQKKKQIRDKQKIHKKQIEQVFPKDSILYDSSFFNGQQFPRWKDDKHSINPSPLQNIPFSSPIEYPCNNIRQQLFSKLLRPKQIFSDKKDEIVMYQKSDRCESQLLQKDRWNCIQQGYVKDCPLISAIIAMTFMEDKINQPLVYDKIYPRNPNNIGIYNANGQYHLRLFFNGDYRMIEIDDLLPCIPESISFTQQSQQIQIASGRSTLTGELWASILEKGYLRLFSGYDSISQNFSQIVFAFCQWIPDPSFKLSNIYQHDYEYQKLMKRIQSGDVLVEVVISKDQLTQSQEKKLGLHTNHSYALLDAIQMFGVGSTVHGIKKVGPPQLQEVTGFIPVESEEQCEKDGTFYIELSEIQKYFNNENLCWNPQLLPFRQEVHFAYKELYYKIEDKTVRNRFCPQFLMFKSSKEQKIWLLLNKHYQGKSYSIFDAKKEDEKLYFIVSICTHDNPQEIPYFQRVSHRLGNKVFSYYHSQQCFNLVKIGLFDEEIHQTSIDEQELDTVQFDFAMLHYFMKDYVGWFTVRIEIDQAPKIQKNDLRFSLFAYSDCEMQPIIRIKQHHQDEINIDTHWQPLPMMEFYSGLRKTEISFKTQENEQSHFLLINNSVNIKAGDRSWQDDKGDNIISMLFRALGGLDVVMKFIKIIHFILGTQIDLILTPREGEIKYGQQMQISAIWDSEINGGIDGGIHINEIEHAHGLENLLPNIGVGGISKVQLYNENCINKGMAQRKYILQSEKVEGREQVVVKKRALRIIPFCQPTFLGRRDAFTLESIGPEGYDVKYIQRKGPWQYSTRELAWTDKIFVKSGQMFEIGQRMKQFYIIKADKATNLHLQFIMLQFSKLNLLPQVEFNVVKLKAELINEEMISVRLTSACERGEWNSQDQVLFIHDKETSQEVPFANQSLSVDEQYNNGLVITSSGCGRIDDCCAYYGLCVSARLYEIDQELVMTGFAWSDSELHLYELE</sequence>
<evidence type="ECO:0000256" key="2">
    <source>
        <dbReference type="ARBA" id="ARBA00022801"/>
    </source>
</evidence>
<dbReference type="GO" id="GO:0004198">
    <property type="term" value="F:calcium-dependent cysteine-type endopeptidase activity"/>
    <property type="evidence" value="ECO:0007669"/>
    <property type="project" value="InterPro"/>
</dbReference>
<dbReference type="Pfam" id="PF00648">
    <property type="entry name" value="Peptidase_C2"/>
    <property type="match status" value="1"/>
</dbReference>
<dbReference type="Gene3D" id="3.30.70.330">
    <property type="match status" value="1"/>
</dbReference>
<dbReference type="PANTHER" id="PTHR46143:SF1">
    <property type="entry name" value="CALPAIN-7"/>
    <property type="match status" value="1"/>
</dbReference>
<keyword evidence="4" id="KW-0694">RNA-binding</keyword>
<feature type="region of interest" description="Disordered" evidence="6">
    <location>
        <begin position="152"/>
        <end position="172"/>
    </location>
</feature>
<dbReference type="InterPro" id="IPR012677">
    <property type="entry name" value="Nucleotide-bd_a/b_plait_sf"/>
</dbReference>
<dbReference type="InterPro" id="IPR035979">
    <property type="entry name" value="RBD_domain_sf"/>
</dbReference>
<dbReference type="GO" id="GO:0003723">
    <property type="term" value="F:RNA binding"/>
    <property type="evidence" value="ECO:0007669"/>
    <property type="project" value="UniProtKB-UniRule"/>
</dbReference>
<evidence type="ECO:0000259" key="8">
    <source>
        <dbReference type="PROSITE" id="PS50203"/>
    </source>
</evidence>
<comment type="caution">
    <text evidence="9">The sequence shown here is derived from an EMBL/GenBank/DDBJ whole genome shotgun (WGS) entry which is preliminary data.</text>
</comment>
<keyword evidence="3" id="KW-0788">Thiol protease</keyword>
<keyword evidence="2" id="KW-0378">Hydrolase</keyword>
<proteinExistence type="predicted"/>
<dbReference type="EMBL" id="SNRW01004347">
    <property type="protein sequence ID" value="KAA6387507.1"/>
    <property type="molecule type" value="Genomic_DNA"/>
</dbReference>
<evidence type="ECO:0000256" key="1">
    <source>
        <dbReference type="ARBA" id="ARBA00022670"/>
    </source>
</evidence>
<dbReference type="GO" id="GO:0006508">
    <property type="term" value="P:proteolysis"/>
    <property type="evidence" value="ECO:0007669"/>
    <property type="project" value="UniProtKB-KW"/>
</dbReference>
<evidence type="ECO:0000256" key="4">
    <source>
        <dbReference type="PROSITE-ProRule" id="PRU00176"/>
    </source>
</evidence>
<feature type="domain" description="RRM" evidence="7">
    <location>
        <begin position="39"/>
        <end position="115"/>
    </location>
</feature>
<protein>
    <submittedName>
        <fullName evidence="9">Putative cysteine proteinase</fullName>
    </submittedName>
</protein>
<evidence type="ECO:0000256" key="5">
    <source>
        <dbReference type="PROSITE-ProRule" id="PRU00239"/>
    </source>
</evidence>
<keyword evidence="1" id="KW-0645">Protease</keyword>
<dbReference type="AlphaFoldDB" id="A0A5J4VY00"/>
<dbReference type="PANTHER" id="PTHR46143">
    <property type="entry name" value="CALPAIN-7"/>
    <property type="match status" value="1"/>
</dbReference>
<accession>A0A5J4VY00</accession>
<dbReference type="InterPro" id="IPR000504">
    <property type="entry name" value="RRM_dom"/>
</dbReference>
<evidence type="ECO:0000256" key="3">
    <source>
        <dbReference type="ARBA" id="ARBA00022807"/>
    </source>
</evidence>
<comment type="caution">
    <text evidence="5">Lacks conserved residue(s) required for the propagation of feature annotation.</text>
</comment>
<dbReference type="PROSITE" id="PS50203">
    <property type="entry name" value="CALPAIN_CAT"/>
    <property type="match status" value="1"/>
</dbReference>
<dbReference type="InterPro" id="IPR038765">
    <property type="entry name" value="Papain-like_cys_pep_sf"/>
</dbReference>
<organism evidence="9 10">
    <name type="scientific">Streblomastix strix</name>
    <dbReference type="NCBI Taxonomy" id="222440"/>
    <lineage>
        <taxon>Eukaryota</taxon>
        <taxon>Metamonada</taxon>
        <taxon>Preaxostyla</taxon>
        <taxon>Oxymonadida</taxon>
        <taxon>Streblomastigidae</taxon>
        <taxon>Streblomastix</taxon>
    </lineage>
</organism>
<dbReference type="SUPFAM" id="SSF54928">
    <property type="entry name" value="RNA-binding domain, RBD"/>
    <property type="match status" value="1"/>
</dbReference>
<dbReference type="PROSITE" id="PS50102">
    <property type="entry name" value="RRM"/>
    <property type="match status" value="1"/>
</dbReference>
<evidence type="ECO:0000259" key="7">
    <source>
        <dbReference type="PROSITE" id="PS50102"/>
    </source>
</evidence>
<evidence type="ECO:0000313" key="9">
    <source>
        <dbReference type="EMBL" id="KAA6387507.1"/>
    </source>
</evidence>
<dbReference type="Proteomes" id="UP000324800">
    <property type="component" value="Unassembled WGS sequence"/>
</dbReference>
<evidence type="ECO:0000313" key="10">
    <source>
        <dbReference type="Proteomes" id="UP000324800"/>
    </source>
</evidence>
<evidence type="ECO:0000256" key="6">
    <source>
        <dbReference type="SAM" id="MobiDB-lite"/>
    </source>
</evidence>
<name>A0A5J4VY00_9EUKA</name>
<reference evidence="9 10" key="1">
    <citation type="submission" date="2019-03" db="EMBL/GenBank/DDBJ databases">
        <title>Single cell metagenomics reveals metabolic interactions within the superorganism composed of flagellate Streblomastix strix and complex community of Bacteroidetes bacteria on its surface.</title>
        <authorList>
            <person name="Treitli S.C."/>
            <person name="Kolisko M."/>
            <person name="Husnik F."/>
            <person name="Keeling P."/>
            <person name="Hampl V."/>
        </authorList>
    </citation>
    <scope>NUCLEOTIDE SEQUENCE [LARGE SCALE GENOMIC DNA]</scope>
    <source>
        <strain evidence="9">ST1C</strain>
    </source>
</reference>
<dbReference type="SMART" id="SM00230">
    <property type="entry name" value="CysPc"/>
    <property type="match status" value="1"/>
</dbReference>
<feature type="domain" description="Calpain catalytic" evidence="8">
    <location>
        <begin position="253"/>
        <end position="581"/>
    </location>
</feature>
<dbReference type="CDD" id="cd00590">
    <property type="entry name" value="RRM_SF"/>
    <property type="match status" value="1"/>
</dbReference>
<dbReference type="SUPFAM" id="SSF54001">
    <property type="entry name" value="Cysteine proteinases"/>
    <property type="match status" value="1"/>
</dbReference>
<gene>
    <name evidence="9" type="ORF">EZS28_016966</name>
</gene>
<dbReference type="InterPro" id="IPR001300">
    <property type="entry name" value="Peptidase_C2_calpain_cat"/>
</dbReference>
<dbReference type="OrthoDB" id="167576at2759"/>